<protein>
    <submittedName>
        <fullName evidence="3">DNA-binding transcriptional regulator, MarR family</fullName>
    </submittedName>
</protein>
<organism evidence="3 4">
    <name type="scientific">Rubrimonas cliftonensis</name>
    <dbReference type="NCBI Taxonomy" id="89524"/>
    <lineage>
        <taxon>Bacteria</taxon>
        <taxon>Pseudomonadati</taxon>
        <taxon>Pseudomonadota</taxon>
        <taxon>Alphaproteobacteria</taxon>
        <taxon>Rhodobacterales</taxon>
        <taxon>Paracoccaceae</taxon>
        <taxon>Rubrimonas</taxon>
    </lineage>
</organism>
<dbReference type="AlphaFoldDB" id="A0A1H3YBN5"/>
<dbReference type="OrthoDB" id="6400670at2"/>
<evidence type="ECO:0000259" key="2">
    <source>
        <dbReference type="PROSITE" id="PS50995"/>
    </source>
</evidence>
<dbReference type="PANTHER" id="PTHR33164:SF43">
    <property type="entry name" value="HTH-TYPE TRANSCRIPTIONAL REPRESSOR YETL"/>
    <property type="match status" value="1"/>
</dbReference>
<dbReference type="InterPro" id="IPR000835">
    <property type="entry name" value="HTH_MarR-typ"/>
</dbReference>
<evidence type="ECO:0000256" key="1">
    <source>
        <dbReference type="SAM" id="MobiDB-lite"/>
    </source>
</evidence>
<gene>
    <name evidence="3" type="ORF">SAMN05444370_10327</name>
</gene>
<dbReference type="InterPro" id="IPR039422">
    <property type="entry name" value="MarR/SlyA-like"/>
</dbReference>
<dbReference type="InterPro" id="IPR036388">
    <property type="entry name" value="WH-like_DNA-bd_sf"/>
</dbReference>
<dbReference type="EMBL" id="FNQM01000003">
    <property type="protein sequence ID" value="SEA08933.1"/>
    <property type="molecule type" value="Genomic_DNA"/>
</dbReference>
<dbReference type="PROSITE" id="PS50995">
    <property type="entry name" value="HTH_MARR_2"/>
    <property type="match status" value="1"/>
</dbReference>
<feature type="region of interest" description="Disordered" evidence="1">
    <location>
        <begin position="1"/>
        <end position="23"/>
    </location>
</feature>
<dbReference type="Gene3D" id="1.10.10.10">
    <property type="entry name" value="Winged helix-like DNA-binding domain superfamily/Winged helix DNA-binding domain"/>
    <property type="match status" value="1"/>
</dbReference>
<keyword evidence="3" id="KW-0238">DNA-binding</keyword>
<dbReference type="Proteomes" id="UP000198703">
    <property type="component" value="Unassembled WGS sequence"/>
</dbReference>
<keyword evidence="4" id="KW-1185">Reference proteome</keyword>
<dbReference type="InterPro" id="IPR036390">
    <property type="entry name" value="WH_DNA-bd_sf"/>
</dbReference>
<name>A0A1H3YBN5_9RHOB</name>
<dbReference type="PANTHER" id="PTHR33164">
    <property type="entry name" value="TRANSCRIPTIONAL REGULATOR, MARR FAMILY"/>
    <property type="match status" value="1"/>
</dbReference>
<proteinExistence type="predicted"/>
<feature type="region of interest" description="Disordered" evidence="1">
    <location>
        <begin position="173"/>
        <end position="192"/>
    </location>
</feature>
<accession>A0A1H3YBN5</accession>
<evidence type="ECO:0000313" key="3">
    <source>
        <dbReference type="EMBL" id="SEA08933.1"/>
    </source>
</evidence>
<dbReference type="SUPFAM" id="SSF46785">
    <property type="entry name" value="Winged helix' DNA-binding domain"/>
    <property type="match status" value="1"/>
</dbReference>
<dbReference type="STRING" id="89524.SAMN05444370_10327"/>
<dbReference type="Pfam" id="PF12802">
    <property type="entry name" value="MarR_2"/>
    <property type="match status" value="1"/>
</dbReference>
<feature type="domain" description="HTH marR-type" evidence="2">
    <location>
        <begin position="29"/>
        <end position="168"/>
    </location>
</feature>
<dbReference type="GO" id="GO:0003700">
    <property type="term" value="F:DNA-binding transcription factor activity"/>
    <property type="evidence" value="ECO:0007669"/>
    <property type="project" value="InterPro"/>
</dbReference>
<evidence type="ECO:0000313" key="4">
    <source>
        <dbReference type="Proteomes" id="UP000198703"/>
    </source>
</evidence>
<dbReference type="GO" id="GO:0003677">
    <property type="term" value="F:DNA binding"/>
    <property type="evidence" value="ECO:0007669"/>
    <property type="project" value="UniProtKB-KW"/>
</dbReference>
<dbReference type="GO" id="GO:0006950">
    <property type="term" value="P:response to stress"/>
    <property type="evidence" value="ECO:0007669"/>
    <property type="project" value="TreeGrafter"/>
</dbReference>
<reference evidence="3 4" key="1">
    <citation type="submission" date="2016-10" db="EMBL/GenBank/DDBJ databases">
        <authorList>
            <person name="de Groot N.N."/>
        </authorList>
    </citation>
    <scope>NUCLEOTIDE SEQUENCE [LARGE SCALE GENOMIC DNA]</scope>
    <source>
        <strain evidence="3 4">DSM 15345</strain>
    </source>
</reference>
<sequence>MSAPAKPLTASVAGERAHGGGAEHGSCPIREILVELSATAQMSRAYAENLLPRGLSLSTFIVLDHLCDRAAGATPMRVARALGIPKASLTNTLASLARMKCLAMRPDPRDGRGKQIFVTEAGRETRDAALSALHGDAEAVCATMARVSGRGAAETAAELRGGLAAIRAALAPPGAERAGEKPDPCGAPPHDCEESAAILSMSASKAAALSNDNRTGRART</sequence>
<dbReference type="SMART" id="SM00347">
    <property type="entry name" value="HTH_MARR"/>
    <property type="match status" value="1"/>
</dbReference>
<dbReference type="RefSeq" id="WP_093250119.1">
    <property type="nucleotide sequence ID" value="NZ_FNQM01000003.1"/>
</dbReference>